<dbReference type="GO" id="GO:0062129">
    <property type="term" value="C:chitin-based extracellular matrix"/>
    <property type="evidence" value="ECO:0007669"/>
    <property type="project" value="TreeGrafter"/>
</dbReference>
<comment type="caution">
    <text evidence="3">The sequence shown here is derived from an EMBL/GenBank/DDBJ whole genome shotgun (WGS) entry which is preliminary data.</text>
</comment>
<feature type="compositionally biased region" description="Acidic residues" evidence="2">
    <location>
        <begin position="341"/>
        <end position="352"/>
    </location>
</feature>
<feature type="compositionally biased region" description="Low complexity" evidence="2">
    <location>
        <begin position="93"/>
        <end position="119"/>
    </location>
</feature>
<dbReference type="GO" id="GO:0008010">
    <property type="term" value="F:structural constituent of chitin-based larval cuticle"/>
    <property type="evidence" value="ECO:0007669"/>
    <property type="project" value="TreeGrafter"/>
</dbReference>
<dbReference type="EMBL" id="JAHWGI010001134">
    <property type="protein sequence ID" value="KAK3923045.1"/>
    <property type="molecule type" value="Genomic_DNA"/>
</dbReference>
<dbReference type="InterPro" id="IPR050468">
    <property type="entry name" value="Cuticle_Struct_Prot"/>
</dbReference>
<dbReference type="PANTHER" id="PTHR10380">
    <property type="entry name" value="CUTICLE PROTEIN"/>
    <property type="match status" value="1"/>
</dbReference>
<feature type="compositionally biased region" description="Pro residues" evidence="2">
    <location>
        <begin position="495"/>
        <end position="521"/>
    </location>
</feature>
<evidence type="ECO:0000313" key="4">
    <source>
        <dbReference type="Proteomes" id="UP001219518"/>
    </source>
</evidence>
<dbReference type="AlphaFoldDB" id="A0AAE1LKP0"/>
<evidence type="ECO:0000256" key="1">
    <source>
        <dbReference type="PROSITE-ProRule" id="PRU00497"/>
    </source>
</evidence>
<feature type="compositionally biased region" description="Pro residues" evidence="2">
    <location>
        <begin position="159"/>
        <end position="173"/>
    </location>
</feature>
<reference evidence="3" key="1">
    <citation type="submission" date="2021-07" db="EMBL/GenBank/DDBJ databases">
        <authorList>
            <person name="Catto M.A."/>
            <person name="Jacobson A."/>
            <person name="Kennedy G."/>
            <person name="Labadie P."/>
            <person name="Hunt B.G."/>
            <person name="Srinivasan R."/>
        </authorList>
    </citation>
    <scope>NUCLEOTIDE SEQUENCE</scope>
    <source>
        <strain evidence="3">PL_HMW_Pooled</strain>
        <tissue evidence="3">Head</tissue>
    </source>
</reference>
<evidence type="ECO:0000256" key="2">
    <source>
        <dbReference type="SAM" id="MobiDB-lite"/>
    </source>
</evidence>
<keyword evidence="1" id="KW-0193">Cuticle</keyword>
<protein>
    <submittedName>
        <fullName evidence="3">Larval cuticle protein 16/17</fullName>
    </submittedName>
</protein>
<dbReference type="PROSITE" id="PS51155">
    <property type="entry name" value="CHIT_BIND_RR_2"/>
    <property type="match status" value="1"/>
</dbReference>
<feature type="compositionally biased region" description="Pro residues" evidence="2">
    <location>
        <begin position="441"/>
        <end position="457"/>
    </location>
</feature>
<feature type="compositionally biased region" description="Low complexity" evidence="2">
    <location>
        <begin position="260"/>
        <end position="276"/>
    </location>
</feature>
<dbReference type="Pfam" id="PF00379">
    <property type="entry name" value="Chitin_bind_4"/>
    <property type="match status" value="1"/>
</dbReference>
<dbReference type="Proteomes" id="UP001219518">
    <property type="component" value="Unassembled WGS sequence"/>
</dbReference>
<feature type="compositionally biased region" description="Pro residues" evidence="2">
    <location>
        <begin position="425"/>
        <end position="434"/>
    </location>
</feature>
<dbReference type="InterPro" id="IPR000618">
    <property type="entry name" value="Insect_cuticle"/>
</dbReference>
<feature type="compositionally biased region" description="Low complexity" evidence="2">
    <location>
        <begin position="390"/>
        <end position="410"/>
    </location>
</feature>
<organism evidence="3 4">
    <name type="scientific">Frankliniella fusca</name>
    <dbReference type="NCBI Taxonomy" id="407009"/>
    <lineage>
        <taxon>Eukaryota</taxon>
        <taxon>Metazoa</taxon>
        <taxon>Ecdysozoa</taxon>
        <taxon>Arthropoda</taxon>
        <taxon>Hexapoda</taxon>
        <taxon>Insecta</taxon>
        <taxon>Pterygota</taxon>
        <taxon>Neoptera</taxon>
        <taxon>Paraneoptera</taxon>
        <taxon>Thysanoptera</taxon>
        <taxon>Terebrantia</taxon>
        <taxon>Thripoidea</taxon>
        <taxon>Thripidae</taxon>
        <taxon>Frankliniella</taxon>
    </lineage>
</organism>
<dbReference type="PRINTS" id="PR01217">
    <property type="entry name" value="PRICHEXTENSN"/>
</dbReference>
<keyword evidence="4" id="KW-1185">Reference proteome</keyword>
<feature type="compositionally biased region" description="Low complexity" evidence="2">
    <location>
        <begin position="322"/>
        <end position="340"/>
    </location>
</feature>
<name>A0AAE1LKP0_9NEOP</name>
<feature type="region of interest" description="Disordered" evidence="2">
    <location>
        <begin position="38"/>
        <end position="205"/>
    </location>
</feature>
<reference evidence="3" key="2">
    <citation type="journal article" date="2023" name="BMC Genomics">
        <title>Pest status, molecular evolution, and epigenetic factors derived from the genome assembly of Frankliniella fusca, a thysanopteran phytovirus vector.</title>
        <authorList>
            <person name="Catto M.A."/>
            <person name="Labadie P.E."/>
            <person name="Jacobson A.L."/>
            <person name="Kennedy G.G."/>
            <person name="Srinivasan R."/>
            <person name="Hunt B.G."/>
        </authorList>
    </citation>
    <scope>NUCLEOTIDE SEQUENCE</scope>
    <source>
        <strain evidence="3">PL_HMW_Pooled</strain>
    </source>
</reference>
<evidence type="ECO:0000313" key="3">
    <source>
        <dbReference type="EMBL" id="KAK3923045.1"/>
    </source>
</evidence>
<feature type="region of interest" description="Disordered" evidence="2">
    <location>
        <begin position="322"/>
        <end position="541"/>
    </location>
</feature>
<feature type="region of interest" description="Disordered" evidence="2">
    <location>
        <begin position="217"/>
        <end position="304"/>
    </location>
</feature>
<sequence length="656" mass="70267">MYVAKRELDGVKRREDSATDVSVLSCLAAVAAQLPPRLEVPGAAPAPPQPQRPAVYRRPASRAYQQRQPLEDADGPVPAAPRSVVRVRRPTSRSRLQQVQQAQQLAQQAQQTQQAQPRQDFPVNLTPRPVSEEPEDAPLPPQPTRDAANAILPTASPSPSSPPTPSPSSPSPSPKQVSPAPSSPLPPSHPGSAQPQGALAGRFLQPAVYRHARPLGAPALQGGFRPASANDEDNVILARPSPGPGQANPRAYLPGTGPNAPSSAPSSTAAPLLELPLGPPAPAAGAEPKQPVFRPPPGPLTAIPAAQLQLAQQLAAQQKQAVRITSAQQVSSASSPAPSSLEDEDDEDEDEAVANPNRRQTLVPLPPFRATHGGNFLVTPSSLDLDDELPLTGFSPSVPRRPQQQQQVFRPSPPLDLDNNAFSPSPRPLPPQPQPVQRRPSPSPAPAPTPAPQPPARRPVSFRPERVNAVSPSPAPNVHVHQLLREDDDYQPVARPSPPPRPVARPQPAPQPRPAAPAPARPRPHGSAGPNKYQREKKPVAQVLRRYREDNPDGSITWGYENDDGSFKEETIGVDCMVRGKYGYIDPDGNRREYTYQSGIPCTPAPPGRDQADDQEGGYVDYQNNQYVLPNGQAISLDDMVKNRKRKPVGKARAVN</sequence>
<proteinExistence type="predicted"/>
<feature type="region of interest" description="Disordered" evidence="2">
    <location>
        <begin position="599"/>
        <end position="618"/>
    </location>
</feature>
<accession>A0AAE1LKP0</accession>
<gene>
    <name evidence="3" type="ORF">KUF71_001704</name>
</gene>
<dbReference type="PANTHER" id="PTHR10380:SF2">
    <property type="entry name" value="AGAP003037-PA"/>
    <property type="match status" value="1"/>
</dbReference>